<reference evidence="1 2" key="1">
    <citation type="submission" date="2017-06" db="EMBL/GenBank/DDBJ databases">
        <authorList>
            <consortium name="Pathogen Informatics"/>
        </authorList>
    </citation>
    <scope>NUCLEOTIDE SEQUENCE [LARGE SCALE GENOMIC DNA]</scope>
    <source>
        <strain evidence="1 2">NCTC13490</strain>
    </source>
</reference>
<gene>
    <name evidence="1" type="ORF">SAMEA4412677_00267</name>
</gene>
<evidence type="ECO:0000313" key="2">
    <source>
        <dbReference type="Proteomes" id="UP000215196"/>
    </source>
</evidence>
<protein>
    <submittedName>
        <fullName evidence="1">Uncharacterized protein</fullName>
    </submittedName>
</protein>
<dbReference type="KEGG" id="ctak:4412677_00267"/>
<evidence type="ECO:0000313" key="1">
    <source>
        <dbReference type="EMBL" id="SNV34083.1"/>
    </source>
</evidence>
<organism evidence="1 2">
    <name type="scientific">Chryseobacterium taklimakanense</name>
    <dbReference type="NCBI Taxonomy" id="536441"/>
    <lineage>
        <taxon>Bacteria</taxon>
        <taxon>Pseudomonadati</taxon>
        <taxon>Bacteroidota</taxon>
        <taxon>Flavobacteriia</taxon>
        <taxon>Flavobacteriales</taxon>
        <taxon>Weeksellaceae</taxon>
        <taxon>Chryseobacterium group</taxon>
        <taxon>Chryseobacterium</taxon>
    </lineage>
</organism>
<accession>A0A239WJJ2</accession>
<dbReference type="RefSeq" id="WP_095069655.1">
    <property type="nucleotide sequence ID" value="NZ_LT906465.1"/>
</dbReference>
<proteinExistence type="predicted"/>
<dbReference type="Proteomes" id="UP000215196">
    <property type="component" value="Chromosome 1"/>
</dbReference>
<dbReference type="AlphaFoldDB" id="A0A239WJJ2"/>
<dbReference type="EMBL" id="LT906465">
    <property type="protein sequence ID" value="SNV34083.1"/>
    <property type="molecule type" value="Genomic_DNA"/>
</dbReference>
<name>A0A239WJJ2_9FLAO</name>
<sequence length="124" mass="14516">MGYKEDFEFYFQESRGNLEEYLRPCVNQIHDRGVELGIEFDGYYTTNRQNVKDMNFSVEEDYFVNEDRRTLYILSAALCNDEIMGMLEEALKRTPYYPICRMNICSRINYLGSVGVTFLPAGSL</sequence>
<keyword evidence="2" id="KW-1185">Reference proteome</keyword>